<name>A0A915CP64_9BILA</name>
<keyword evidence="1" id="KW-1185">Reference proteome</keyword>
<proteinExistence type="predicted"/>
<sequence>MLALSEERIICLVYAIWVLLSQKRSTRPYKDTCLDIGAQETCSESEISLHLMEKWVNKQRLVFLAILRRNICISLPQTKWQSNEESIDNSTIDNRNNSKSKALKSPAETRWLSFYTMVEAISVHRNLLEEEIEKVCPENEQAVALVELAKKRSSPTT</sequence>
<dbReference type="Proteomes" id="UP000887574">
    <property type="component" value="Unplaced"/>
</dbReference>
<protein>
    <submittedName>
        <fullName evidence="2">Uncharacterized protein</fullName>
    </submittedName>
</protein>
<dbReference type="AlphaFoldDB" id="A0A915CP64"/>
<accession>A0A915CP64</accession>
<evidence type="ECO:0000313" key="1">
    <source>
        <dbReference type="Proteomes" id="UP000887574"/>
    </source>
</evidence>
<evidence type="ECO:0000313" key="2">
    <source>
        <dbReference type="WBParaSite" id="jg11107"/>
    </source>
</evidence>
<dbReference type="WBParaSite" id="jg11107">
    <property type="protein sequence ID" value="jg11107"/>
    <property type="gene ID" value="jg11107"/>
</dbReference>
<organism evidence="1 2">
    <name type="scientific">Ditylenchus dipsaci</name>
    <dbReference type="NCBI Taxonomy" id="166011"/>
    <lineage>
        <taxon>Eukaryota</taxon>
        <taxon>Metazoa</taxon>
        <taxon>Ecdysozoa</taxon>
        <taxon>Nematoda</taxon>
        <taxon>Chromadorea</taxon>
        <taxon>Rhabditida</taxon>
        <taxon>Tylenchina</taxon>
        <taxon>Tylenchomorpha</taxon>
        <taxon>Sphaerularioidea</taxon>
        <taxon>Anguinidae</taxon>
        <taxon>Anguininae</taxon>
        <taxon>Ditylenchus</taxon>
    </lineage>
</organism>
<reference evidence="2" key="1">
    <citation type="submission" date="2022-11" db="UniProtKB">
        <authorList>
            <consortium name="WormBaseParasite"/>
        </authorList>
    </citation>
    <scope>IDENTIFICATION</scope>
</reference>